<protein>
    <submittedName>
        <fullName evidence="1">Esterase</fullName>
    </submittedName>
</protein>
<name>A0ABR9P4I4_9ACTN</name>
<evidence type="ECO:0000313" key="2">
    <source>
        <dbReference type="Proteomes" id="UP000806528"/>
    </source>
</evidence>
<gene>
    <name evidence="1" type="ORF">IDM40_08570</name>
</gene>
<dbReference type="RefSeq" id="WP_193121396.1">
    <property type="nucleotide sequence ID" value="NZ_JADBGI010000006.1"/>
</dbReference>
<sequence>MFTSLSWRPLVLASSCTVAMVAVTLATVPSEGLVERVEARLPQSAPELTAHEMRLPEEGGTPLAAPHPEPGGVAACEEGGSDEVLALDDDGAPGGQRPLWVHRPPGPDSADLPVLYLLHGSASTHVTLMEQGLGPLLDREMCRTGVEFVVAAPHGQESGGAATEWADAADGSFGLESFVTGDAVEAVEGEHGRHRNLRAIGGFSMGGYGAANLALRNTELYTQVASFGGYFGADDPHGVLGDDTAEHSPDRLLDRGGPDDLRFVLVEGDDEHPGPEDGGVRGEAERFAGLLEDRGMTVATDHPDGGHDFETWKSSVPTAVDFLAAGWAASP</sequence>
<reference evidence="1 2" key="1">
    <citation type="submission" date="2020-09" db="EMBL/GenBank/DDBJ databases">
        <title>Diversity and distribution of actinomycetes associated with coral in the coast of Hainan.</title>
        <authorList>
            <person name="Li F."/>
        </authorList>
    </citation>
    <scope>NUCLEOTIDE SEQUENCE [LARGE SCALE GENOMIC DNA]</scope>
    <source>
        <strain evidence="1 2">HNM0947</strain>
    </source>
</reference>
<evidence type="ECO:0000313" key="1">
    <source>
        <dbReference type="EMBL" id="MBE2998754.1"/>
    </source>
</evidence>
<proteinExistence type="predicted"/>
<accession>A0ABR9P4I4</accession>
<dbReference type="SUPFAM" id="SSF53474">
    <property type="entry name" value="alpha/beta-Hydrolases"/>
    <property type="match status" value="1"/>
</dbReference>
<comment type="caution">
    <text evidence="1">The sequence shown here is derived from an EMBL/GenBank/DDBJ whole genome shotgun (WGS) entry which is preliminary data.</text>
</comment>
<dbReference type="InterPro" id="IPR029058">
    <property type="entry name" value="AB_hydrolase_fold"/>
</dbReference>
<dbReference type="PANTHER" id="PTHR48098:SF1">
    <property type="entry name" value="DIACYLGLYCEROL ACYLTRANSFERASE_MYCOLYLTRANSFERASE AG85A"/>
    <property type="match status" value="1"/>
</dbReference>
<dbReference type="EMBL" id="JADBGI010000006">
    <property type="protein sequence ID" value="MBE2998754.1"/>
    <property type="molecule type" value="Genomic_DNA"/>
</dbReference>
<dbReference type="Gene3D" id="3.40.50.1820">
    <property type="entry name" value="alpha/beta hydrolase"/>
    <property type="match status" value="1"/>
</dbReference>
<dbReference type="InterPro" id="IPR000801">
    <property type="entry name" value="Esterase-like"/>
</dbReference>
<dbReference type="PANTHER" id="PTHR48098">
    <property type="entry name" value="ENTEROCHELIN ESTERASE-RELATED"/>
    <property type="match status" value="1"/>
</dbReference>
<dbReference type="Pfam" id="PF00756">
    <property type="entry name" value="Esterase"/>
    <property type="match status" value="1"/>
</dbReference>
<organism evidence="1 2">
    <name type="scientific">Nocardiopsis coralli</name>
    <dbReference type="NCBI Taxonomy" id="2772213"/>
    <lineage>
        <taxon>Bacteria</taxon>
        <taxon>Bacillati</taxon>
        <taxon>Actinomycetota</taxon>
        <taxon>Actinomycetes</taxon>
        <taxon>Streptosporangiales</taxon>
        <taxon>Nocardiopsidaceae</taxon>
        <taxon>Nocardiopsis</taxon>
    </lineage>
</organism>
<dbReference type="InterPro" id="IPR050583">
    <property type="entry name" value="Mycobacterial_A85_antigen"/>
</dbReference>
<keyword evidence="2" id="KW-1185">Reference proteome</keyword>
<dbReference type="Proteomes" id="UP000806528">
    <property type="component" value="Unassembled WGS sequence"/>
</dbReference>